<evidence type="ECO:0000313" key="10">
    <source>
        <dbReference type="Proteomes" id="UP000609651"/>
    </source>
</evidence>
<evidence type="ECO:0000256" key="6">
    <source>
        <dbReference type="ARBA" id="ARBA00022801"/>
    </source>
</evidence>
<dbReference type="InterPro" id="IPR010624">
    <property type="entry name" value="KaiC_dom"/>
</dbReference>
<evidence type="ECO:0000256" key="3">
    <source>
        <dbReference type="ARBA" id="ARBA00022679"/>
    </source>
</evidence>
<evidence type="ECO:0000256" key="7">
    <source>
        <dbReference type="SAM" id="MobiDB-lite"/>
    </source>
</evidence>
<evidence type="ECO:0000313" key="9">
    <source>
        <dbReference type="EMBL" id="NNJ24341.1"/>
    </source>
</evidence>
<dbReference type="PANTHER" id="PTHR42926:SF1">
    <property type="entry name" value="CIRCADIAN CLOCK OSCILLATOR PROTEIN KAIC 1"/>
    <property type="match status" value="1"/>
</dbReference>
<keyword evidence="5 9" id="KW-0418">Kinase</keyword>
<dbReference type="PROSITE" id="PS51146">
    <property type="entry name" value="KAIC"/>
    <property type="match status" value="2"/>
</dbReference>
<dbReference type="InterPro" id="IPR030665">
    <property type="entry name" value="KaiC"/>
</dbReference>
<dbReference type="PANTHER" id="PTHR42926">
    <property type="match status" value="1"/>
</dbReference>
<accession>A0ABX1V8N3</accession>
<gene>
    <name evidence="9" type="primary">kaiC_1</name>
    <name evidence="9" type="ORF">LzC2_03970</name>
</gene>
<keyword evidence="10" id="KW-1185">Reference proteome</keyword>
<evidence type="ECO:0000259" key="8">
    <source>
        <dbReference type="PROSITE" id="PS51146"/>
    </source>
</evidence>
<evidence type="ECO:0000256" key="5">
    <source>
        <dbReference type="ARBA" id="ARBA00022777"/>
    </source>
</evidence>
<keyword evidence="4" id="KW-0677">Repeat</keyword>
<feature type="domain" description="KaiC" evidence="8">
    <location>
        <begin position="259"/>
        <end position="492"/>
    </location>
</feature>
<dbReference type="GO" id="GO:0004674">
    <property type="term" value="F:protein serine/threonine kinase activity"/>
    <property type="evidence" value="ECO:0007669"/>
    <property type="project" value="UniProtKB-EC"/>
</dbReference>
<dbReference type="SUPFAM" id="SSF52540">
    <property type="entry name" value="P-loop containing nucleoside triphosphate hydrolases"/>
    <property type="match status" value="2"/>
</dbReference>
<evidence type="ECO:0000256" key="4">
    <source>
        <dbReference type="ARBA" id="ARBA00022737"/>
    </source>
</evidence>
<dbReference type="Proteomes" id="UP000609651">
    <property type="component" value="Unassembled WGS sequence"/>
</dbReference>
<proteinExistence type="predicted"/>
<comment type="caution">
    <text evidence="9">The sequence shown here is derived from an EMBL/GenBank/DDBJ whole genome shotgun (WGS) entry which is preliminary data.</text>
</comment>
<feature type="compositionally biased region" description="Basic and acidic residues" evidence="7">
    <location>
        <begin position="9"/>
        <end position="18"/>
    </location>
</feature>
<keyword evidence="6" id="KW-0378">Hydrolase</keyword>
<dbReference type="PIRSF" id="PIRSF039117">
    <property type="entry name" value="KaiC"/>
    <property type="match status" value="1"/>
</dbReference>
<dbReference type="InterPro" id="IPR014774">
    <property type="entry name" value="KaiC-like_dom"/>
</dbReference>
<organism evidence="9 10">
    <name type="scientific">Alienimonas chondri</name>
    <dbReference type="NCBI Taxonomy" id="2681879"/>
    <lineage>
        <taxon>Bacteria</taxon>
        <taxon>Pseudomonadati</taxon>
        <taxon>Planctomycetota</taxon>
        <taxon>Planctomycetia</taxon>
        <taxon>Planctomycetales</taxon>
        <taxon>Planctomycetaceae</taxon>
        <taxon>Alienimonas</taxon>
    </lineage>
</organism>
<evidence type="ECO:0000256" key="2">
    <source>
        <dbReference type="ARBA" id="ARBA00022553"/>
    </source>
</evidence>
<feature type="region of interest" description="Disordered" evidence="7">
    <location>
        <begin position="1"/>
        <end position="25"/>
    </location>
</feature>
<evidence type="ECO:0000256" key="1">
    <source>
        <dbReference type="ARBA" id="ARBA00012513"/>
    </source>
</evidence>
<dbReference type="InterPro" id="IPR027417">
    <property type="entry name" value="P-loop_NTPase"/>
</dbReference>
<dbReference type="InterPro" id="IPR051347">
    <property type="entry name" value="Circadian_clock_KaiC-rel"/>
</dbReference>
<dbReference type="Gene3D" id="3.40.50.300">
    <property type="entry name" value="P-loop containing nucleotide triphosphate hydrolases"/>
    <property type="match status" value="2"/>
</dbReference>
<dbReference type="EC" id="2.7.11.1" evidence="1"/>
<feature type="domain" description="KaiC" evidence="8">
    <location>
        <begin position="22"/>
        <end position="255"/>
    </location>
</feature>
<protein>
    <recommendedName>
        <fullName evidence="1">non-specific serine/threonine protein kinase</fullName>
        <ecNumber evidence="1">2.7.11.1</ecNumber>
    </recommendedName>
</protein>
<dbReference type="Pfam" id="PF06745">
    <property type="entry name" value="ATPase"/>
    <property type="match status" value="2"/>
</dbReference>
<keyword evidence="3 9" id="KW-0808">Transferase</keyword>
<dbReference type="EMBL" id="WTPX01000006">
    <property type="protein sequence ID" value="NNJ24341.1"/>
    <property type="molecule type" value="Genomic_DNA"/>
</dbReference>
<sequence>MTDAIAPSRDPHVAEPRRNAMRRVPTGVPGLDPILNGGLPDRSLCVIAGRPGTGKTVLTHQTLFHTLGSDDRALYLTTLAEPSVKMVRYMQTFDFYEPDRVGTQLIYRNIGETLRTGGFDAALEQVAALIKEHQPRFVVIDSFKIIDRIVPESGGGGIREFSYRLAVQLAAWDVTGFLVGEYTEDDITNDGVFTIADGIVHLYVKRQSMYTQRYLEVMKFRGTEFFAGQHPYEITSDGITVSARVNARMTHSDMRTGQRRVSSGVGALDEMLHGGLQEGTAAMLAGGSGTGKTLIGLQFIVAAAARGERSVIAGFQENPNHLEQVAAGFGWDLAGLKRKGLLEHLYRSPVEIQPDRHFHAIREAIDRGDTKLLLVDSMKDIEAGTADADRYRDFLYSMVMAIKGKGVTLLLTNEIPELFGPFQFSEYGISFITDAILVLRYVELGGSMTRALSVMKLRGSRHSKEIREFEINDEGLHLLDPITAYTGVMTGVPTGTDSPTLRHLPESARAVIGTLKRIGPADAAAVAAGVNADPATVQAELSLLEQQGLVLKISRDGNSVYRPTV</sequence>
<keyword evidence="2" id="KW-0597">Phosphoprotein</keyword>
<reference evidence="9 10" key="1">
    <citation type="journal article" date="2020" name="Syst. Appl. Microbiol.">
        <title>Alienimonas chondri sp. nov., a novel planctomycete isolated from the biofilm of the red alga Chondrus crispus.</title>
        <authorList>
            <person name="Vitorino I."/>
            <person name="Albuquerque L."/>
            <person name="Wiegand S."/>
            <person name="Kallscheuer N."/>
            <person name="da Costa M.S."/>
            <person name="Lobo-da-Cunha A."/>
            <person name="Jogler C."/>
            <person name="Lage O.M."/>
        </authorList>
    </citation>
    <scope>NUCLEOTIDE SEQUENCE [LARGE SCALE GENOMIC DNA]</scope>
    <source>
        <strain evidence="9 10">LzC2</strain>
    </source>
</reference>
<name>A0ABX1V8N3_9PLAN</name>